<dbReference type="InterPro" id="IPR044824">
    <property type="entry name" value="MAIN-like"/>
</dbReference>
<keyword evidence="3" id="KW-1185">Reference proteome</keyword>
<dbReference type="PANTHER" id="PTHR46033:SF8">
    <property type="entry name" value="PROTEIN MAINTENANCE OF MERISTEMS-LIKE"/>
    <property type="match status" value="1"/>
</dbReference>
<sequence>PYTETCLYLTSQNCRRDEHLCRSHVPLISFAYVEWYHLDRVAHLFELGQHILEDCNTDLTLHDYDRRGHPDTVWTDTHHQYIIMWEDRHSRVVQYHTPAYDYMDWYRSITRLQITPPPHTQPA</sequence>
<dbReference type="AlphaFoldDB" id="A0A1Q3CH63"/>
<name>A0A1Q3CH63_CEPFO</name>
<dbReference type="STRING" id="3775.A0A1Q3CH63"/>
<dbReference type="Pfam" id="PF10536">
    <property type="entry name" value="PMD"/>
    <property type="match status" value="1"/>
</dbReference>
<evidence type="ECO:0000313" key="2">
    <source>
        <dbReference type="EMBL" id="GAV79452.1"/>
    </source>
</evidence>
<reference evidence="3" key="1">
    <citation type="submission" date="2016-04" db="EMBL/GenBank/DDBJ databases">
        <title>Cephalotus genome sequencing.</title>
        <authorList>
            <person name="Fukushima K."/>
            <person name="Hasebe M."/>
            <person name="Fang X."/>
        </authorList>
    </citation>
    <scope>NUCLEOTIDE SEQUENCE [LARGE SCALE GENOMIC DNA]</scope>
    <source>
        <strain evidence="3">cv. St1</strain>
    </source>
</reference>
<dbReference type="EMBL" id="BDDD01001977">
    <property type="protein sequence ID" value="GAV79452.1"/>
    <property type="molecule type" value="Genomic_DNA"/>
</dbReference>
<organism evidence="2 3">
    <name type="scientific">Cephalotus follicularis</name>
    <name type="common">Albany pitcher plant</name>
    <dbReference type="NCBI Taxonomy" id="3775"/>
    <lineage>
        <taxon>Eukaryota</taxon>
        <taxon>Viridiplantae</taxon>
        <taxon>Streptophyta</taxon>
        <taxon>Embryophyta</taxon>
        <taxon>Tracheophyta</taxon>
        <taxon>Spermatophyta</taxon>
        <taxon>Magnoliopsida</taxon>
        <taxon>eudicotyledons</taxon>
        <taxon>Gunneridae</taxon>
        <taxon>Pentapetalae</taxon>
        <taxon>rosids</taxon>
        <taxon>fabids</taxon>
        <taxon>Oxalidales</taxon>
        <taxon>Cephalotaceae</taxon>
        <taxon>Cephalotus</taxon>
    </lineage>
</organism>
<gene>
    <name evidence="2" type="ORF">CFOL_v3_22917</name>
</gene>
<dbReference type="InParanoid" id="A0A1Q3CH63"/>
<feature type="domain" description="Aminotransferase-like plant mobile" evidence="1">
    <location>
        <begin position="1"/>
        <end position="107"/>
    </location>
</feature>
<proteinExistence type="predicted"/>
<accession>A0A1Q3CH63</accession>
<dbReference type="GO" id="GO:0010073">
    <property type="term" value="P:meristem maintenance"/>
    <property type="evidence" value="ECO:0007669"/>
    <property type="project" value="InterPro"/>
</dbReference>
<feature type="non-terminal residue" evidence="2">
    <location>
        <position position="1"/>
    </location>
</feature>
<evidence type="ECO:0000313" key="3">
    <source>
        <dbReference type="Proteomes" id="UP000187406"/>
    </source>
</evidence>
<dbReference type="Proteomes" id="UP000187406">
    <property type="component" value="Unassembled WGS sequence"/>
</dbReference>
<evidence type="ECO:0000259" key="1">
    <source>
        <dbReference type="Pfam" id="PF10536"/>
    </source>
</evidence>
<dbReference type="OrthoDB" id="1871193at2759"/>
<dbReference type="PANTHER" id="PTHR46033">
    <property type="entry name" value="PROTEIN MAIN-LIKE 2"/>
    <property type="match status" value="1"/>
</dbReference>
<comment type="caution">
    <text evidence="2">The sequence shown here is derived from an EMBL/GenBank/DDBJ whole genome shotgun (WGS) entry which is preliminary data.</text>
</comment>
<protein>
    <submittedName>
        <fullName evidence="2">PMD domain-containing protein</fullName>
    </submittedName>
</protein>
<dbReference type="InterPro" id="IPR019557">
    <property type="entry name" value="AminoTfrase-like_pln_mobile"/>
</dbReference>